<dbReference type="Gene3D" id="3.30.420.10">
    <property type="entry name" value="Ribonuclease H-like superfamily/Ribonuclease H"/>
    <property type="match status" value="1"/>
</dbReference>
<keyword evidence="3" id="KW-1185">Reference proteome</keyword>
<name>A0A914Z7A9_9BILA</name>
<protein>
    <recommendedName>
        <fullName evidence="1">RNA-directed DNA polymerase</fullName>
        <ecNumber evidence="1">2.7.7.49</ecNumber>
    </recommendedName>
</protein>
<dbReference type="EC" id="2.7.7.49" evidence="1"/>
<dbReference type="GO" id="GO:0003676">
    <property type="term" value="F:nucleic acid binding"/>
    <property type="evidence" value="ECO:0007669"/>
    <property type="project" value="InterPro"/>
</dbReference>
<accession>A0A914Z7A9</accession>
<dbReference type="GO" id="GO:0003964">
    <property type="term" value="F:RNA-directed DNA polymerase activity"/>
    <property type="evidence" value="ECO:0007669"/>
    <property type="project" value="UniProtKB-EC"/>
</dbReference>
<dbReference type="PANTHER" id="PTHR37984">
    <property type="entry name" value="PROTEIN CBG26694"/>
    <property type="match status" value="1"/>
</dbReference>
<dbReference type="InterPro" id="IPR050951">
    <property type="entry name" value="Retrovirus_Pol_polyprotein"/>
</dbReference>
<organism evidence="3 4">
    <name type="scientific">Panagrolaimus superbus</name>
    <dbReference type="NCBI Taxonomy" id="310955"/>
    <lineage>
        <taxon>Eukaryota</taxon>
        <taxon>Metazoa</taxon>
        <taxon>Ecdysozoa</taxon>
        <taxon>Nematoda</taxon>
        <taxon>Chromadorea</taxon>
        <taxon>Rhabditida</taxon>
        <taxon>Tylenchina</taxon>
        <taxon>Panagrolaimomorpha</taxon>
        <taxon>Panagrolaimoidea</taxon>
        <taxon>Panagrolaimidae</taxon>
        <taxon>Panagrolaimus</taxon>
    </lineage>
</organism>
<dbReference type="PROSITE" id="PS50994">
    <property type="entry name" value="INTEGRASE"/>
    <property type="match status" value="1"/>
</dbReference>
<evidence type="ECO:0000259" key="2">
    <source>
        <dbReference type="PROSITE" id="PS50994"/>
    </source>
</evidence>
<dbReference type="Proteomes" id="UP000887577">
    <property type="component" value="Unplaced"/>
</dbReference>
<dbReference type="PANTHER" id="PTHR37984:SF5">
    <property type="entry name" value="PROTEIN NYNRIN-LIKE"/>
    <property type="match status" value="1"/>
</dbReference>
<dbReference type="FunFam" id="3.30.420.10:FF:000032">
    <property type="entry name" value="Retrovirus-related Pol polyprotein from transposon 297-like Protein"/>
    <property type="match status" value="1"/>
</dbReference>
<dbReference type="InterPro" id="IPR041588">
    <property type="entry name" value="Integrase_H2C2"/>
</dbReference>
<dbReference type="Pfam" id="PF17921">
    <property type="entry name" value="Integrase_H2C2"/>
    <property type="match status" value="1"/>
</dbReference>
<dbReference type="Pfam" id="PF00665">
    <property type="entry name" value="rve"/>
    <property type="match status" value="1"/>
</dbReference>
<dbReference type="GO" id="GO:0015074">
    <property type="term" value="P:DNA integration"/>
    <property type="evidence" value="ECO:0007669"/>
    <property type="project" value="InterPro"/>
</dbReference>
<sequence length="282" mass="32172">MPERPEQKEILEKEMKYLVMKNRAVYYFNEEESDDLRLLVPYTLRKKVVNEFHEDALQGGHLGQQKTLEKLKKRVYWPSMTTDIKEIIKSCAVCQKSKVNAGNRSREPLQPIEPPTRPFDRIHTDICGPLPKAMDKEQYILVTIDAFSKWLIASPMKNQTAQTVSTTFINDVITKHGCPNSVTTDCGRQFTSTIFQEMAEIFGFEHNTSTPYHQEANGEVERQNRTLATMLRGSVALGGDDWPETLQMATFAYNTAVQSSTHQSPFFVIHGREPRLPTGCPT</sequence>
<evidence type="ECO:0000313" key="4">
    <source>
        <dbReference type="WBParaSite" id="PSU_v2.g7793.t1"/>
    </source>
</evidence>
<dbReference type="InterPro" id="IPR001584">
    <property type="entry name" value="Integrase_cat-core"/>
</dbReference>
<evidence type="ECO:0000256" key="1">
    <source>
        <dbReference type="ARBA" id="ARBA00012493"/>
    </source>
</evidence>
<evidence type="ECO:0000313" key="3">
    <source>
        <dbReference type="Proteomes" id="UP000887577"/>
    </source>
</evidence>
<dbReference type="WBParaSite" id="PSU_v2.g7793.t1">
    <property type="protein sequence ID" value="PSU_v2.g7793.t1"/>
    <property type="gene ID" value="PSU_v2.g7793"/>
</dbReference>
<proteinExistence type="predicted"/>
<dbReference type="SUPFAM" id="SSF53098">
    <property type="entry name" value="Ribonuclease H-like"/>
    <property type="match status" value="1"/>
</dbReference>
<dbReference type="AlphaFoldDB" id="A0A914Z7A9"/>
<reference evidence="4" key="1">
    <citation type="submission" date="2022-11" db="UniProtKB">
        <authorList>
            <consortium name="WormBaseParasite"/>
        </authorList>
    </citation>
    <scope>IDENTIFICATION</scope>
</reference>
<dbReference type="Gene3D" id="1.10.340.70">
    <property type="match status" value="1"/>
</dbReference>
<dbReference type="InterPro" id="IPR036397">
    <property type="entry name" value="RNaseH_sf"/>
</dbReference>
<dbReference type="InterPro" id="IPR012337">
    <property type="entry name" value="RNaseH-like_sf"/>
</dbReference>
<dbReference type="FunFam" id="1.10.340.70:FF:000001">
    <property type="entry name" value="Retrovirus-related Pol polyprotein from transposon gypsy-like Protein"/>
    <property type="match status" value="1"/>
</dbReference>
<feature type="domain" description="Integrase catalytic" evidence="2">
    <location>
        <begin position="114"/>
        <end position="273"/>
    </location>
</feature>